<gene>
    <name evidence="1" type="ORF">RF679_17410</name>
</gene>
<accession>A0ABY9RGN8</accession>
<sequence length="105" mass="11768">MKDFELQIIKELLEMLGLADVVRGGEVSLFEVEYSGAGYFLSFRHPALPKKRVVLNSPNISGRLGEIEVGFIGFIENSEITLECFAYEGSISQSDRNGEFTRTFI</sequence>
<dbReference type="Proteomes" id="UP001181355">
    <property type="component" value="Chromosome"/>
</dbReference>
<dbReference type="RefSeq" id="WP_309481896.1">
    <property type="nucleotide sequence ID" value="NZ_CP133720.1"/>
</dbReference>
<name>A0ABY9RGN8_9BURK</name>
<evidence type="ECO:0000313" key="2">
    <source>
        <dbReference type="Proteomes" id="UP001181355"/>
    </source>
</evidence>
<keyword evidence="2" id="KW-1185">Reference proteome</keyword>
<evidence type="ECO:0000313" key="1">
    <source>
        <dbReference type="EMBL" id="WMW80403.1"/>
    </source>
</evidence>
<protein>
    <submittedName>
        <fullName evidence="1">Uncharacterized protein</fullName>
    </submittedName>
</protein>
<reference evidence="1" key="1">
    <citation type="submission" date="2023-09" db="EMBL/GenBank/DDBJ databases">
        <title>Undibacterium sp. 20NA77.5 isolated from freshwater.</title>
        <authorList>
            <person name="Le V."/>
            <person name="Ko S.-R."/>
            <person name="Ahn C.-Y."/>
            <person name="Oh H.-M."/>
        </authorList>
    </citation>
    <scope>NUCLEOTIDE SEQUENCE</scope>
    <source>
        <strain evidence="1">20NA77.5</strain>
    </source>
</reference>
<organism evidence="1 2">
    <name type="scientific">Undibacterium cyanobacteriorum</name>
    <dbReference type="NCBI Taxonomy" id="3073561"/>
    <lineage>
        <taxon>Bacteria</taxon>
        <taxon>Pseudomonadati</taxon>
        <taxon>Pseudomonadota</taxon>
        <taxon>Betaproteobacteria</taxon>
        <taxon>Burkholderiales</taxon>
        <taxon>Oxalobacteraceae</taxon>
        <taxon>Undibacterium</taxon>
    </lineage>
</organism>
<proteinExistence type="predicted"/>
<dbReference type="EMBL" id="CP133720">
    <property type="protein sequence ID" value="WMW80403.1"/>
    <property type="molecule type" value="Genomic_DNA"/>
</dbReference>